<feature type="compositionally biased region" description="Low complexity" evidence="1">
    <location>
        <begin position="77"/>
        <end position="104"/>
    </location>
</feature>
<dbReference type="Proteomes" id="UP001305647">
    <property type="component" value="Unassembled WGS sequence"/>
</dbReference>
<feature type="region of interest" description="Disordered" evidence="1">
    <location>
        <begin position="202"/>
        <end position="238"/>
    </location>
</feature>
<reference evidence="2" key="1">
    <citation type="journal article" date="2023" name="Mol. Phylogenet. Evol.">
        <title>Genome-scale phylogeny and comparative genomics of the fungal order Sordariales.</title>
        <authorList>
            <person name="Hensen N."/>
            <person name="Bonometti L."/>
            <person name="Westerberg I."/>
            <person name="Brannstrom I.O."/>
            <person name="Guillou S."/>
            <person name="Cros-Aarteil S."/>
            <person name="Calhoun S."/>
            <person name="Haridas S."/>
            <person name="Kuo A."/>
            <person name="Mondo S."/>
            <person name="Pangilinan J."/>
            <person name="Riley R."/>
            <person name="LaButti K."/>
            <person name="Andreopoulos B."/>
            <person name="Lipzen A."/>
            <person name="Chen C."/>
            <person name="Yan M."/>
            <person name="Daum C."/>
            <person name="Ng V."/>
            <person name="Clum A."/>
            <person name="Steindorff A."/>
            <person name="Ohm R.A."/>
            <person name="Martin F."/>
            <person name="Silar P."/>
            <person name="Natvig D.O."/>
            <person name="Lalanne C."/>
            <person name="Gautier V."/>
            <person name="Ament-Velasquez S.L."/>
            <person name="Kruys A."/>
            <person name="Hutchinson M.I."/>
            <person name="Powell A.J."/>
            <person name="Barry K."/>
            <person name="Miller A.N."/>
            <person name="Grigoriev I.V."/>
            <person name="Debuchy R."/>
            <person name="Gladieux P."/>
            <person name="Hiltunen Thoren M."/>
            <person name="Johannesson H."/>
        </authorList>
    </citation>
    <scope>NUCLEOTIDE SEQUENCE</scope>
    <source>
        <strain evidence="2">CBS 757.83</strain>
    </source>
</reference>
<feature type="compositionally biased region" description="Low complexity" evidence="1">
    <location>
        <begin position="370"/>
        <end position="381"/>
    </location>
</feature>
<feature type="region of interest" description="Disordered" evidence="1">
    <location>
        <begin position="77"/>
        <end position="111"/>
    </location>
</feature>
<accession>A0AAN6Q6T4</accession>
<reference evidence="2" key="2">
    <citation type="submission" date="2023-05" db="EMBL/GenBank/DDBJ databases">
        <authorList>
            <consortium name="Lawrence Berkeley National Laboratory"/>
            <person name="Steindorff A."/>
            <person name="Hensen N."/>
            <person name="Bonometti L."/>
            <person name="Westerberg I."/>
            <person name="Brannstrom I.O."/>
            <person name="Guillou S."/>
            <person name="Cros-Aarteil S."/>
            <person name="Calhoun S."/>
            <person name="Haridas S."/>
            <person name="Kuo A."/>
            <person name="Mondo S."/>
            <person name="Pangilinan J."/>
            <person name="Riley R."/>
            <person name="Labutti K."/>
            <person name="Andreopoulos B."/>
            <person name="Lipzen A."/>
            <person name="Chen C."/>
            <person name="Yanf M."/>
            <person name="Daum C."/>
            <person name="Ng V."/>
            <person name="Clum A."/>
            <person name="Ohm R."/>
            <person name="Martin F."/>
            <person name="Silar P."/>
            <person name="Natvig D."/>
            <person name="Lalanne C."/>
            <person name="Gautier V."/>
            <person name="Ament-Velasquez S.L."/>
            <person name="Kruys A."/>
            <person name="Hutchinson M.I."/>
            <person name="Powell A.J."/>
            <person name="Barry K."/>
            <person name="Miller A.N."/>
            <person name="Grigoriev I.V."/>
            <person name="Debuchy R."/>
            <person name="Gladieux P."/>
            <person name="Thoren M.H."/>
            <person name="Johannesson H."/>
        </authorList>
    </citation>
    <scope>NUCLEOTIDE SEQUENCE</scope>
    <source>
        <strain evidence="2">CBS 757.83</strain>
    </source>
</reference>
<feature type="region of interest" description="Disordered" evidence="1">
    <location>
        <begin position="346"/>
        <end position="408"/>
    </location>
</feature>
<sequence length="444" mass="48850">MRIPASPYARYKILSTAFPASIKPIRSRCPQSPPPIMATGDSNNAVACTTKAGATAEDPNTSRPTFSRSMKRYFSSFTRPRSTTSSRRTSQHSNSGSSTLSSSTAALTPEDSSQAATARMFAIWDADDYIRDFVDGHWSPHAAYIKVDCDITLDELHAVGRLPQAEGSRACRRLIRTPAIHEEVALSLWEHLAAHDLAAAGAGAGAGAGDSNSRDGEASRVHPASVHSKPPPSNKREVAKRYLRKWTAAYLRFPLSRHHHQQQPQAQQQQGSPHPTAGKIKTCPFCSGSCSLVSSAVPAHQTPPQPPHQHHHHHHQQQQQQEKEEEGWEAGFWQREEPRVYLHSRCPHFSSEGEGEPRPQQEHTQWHSHPSAAAGGAAGPCSGPPPEAEKGGWKTRRERTRQEKTGEESGLFRLAWVMVAMRWRVGFEDGLETQAGEKGLEKGE</sequence>
<name>A0AAN6Q6T4_9PEZI</name>
<organism evidence="2 3">
    <name type="scientific">Parathielavia hyrcaniae</name>
    <dbReference type="NCBI Taxonomy" id="113614"/>
    <lineage>
        <taxon>Eukaryota</taxon>
        <taxon>Fungi</taxon>
        <taxon>Dikarya</taxon>
        <taxon>Ascomycota</taxon>
        <taxon>Pezizomycotina</taxon>
        <taxon>Sordariomycetes</taxon>
        <taxon>Sordariomycetidae</taxon>
        <taxon>Sordariales</taxon>
        <taxon>Chaetomiaceae</taxon>
        <taxon>Parathielavia</taxon>
    </lineage>
</organism>
<feature type="compositionally biased region" description="Basic and acidic residues" evidence="1">
    <location>
        <begin position="355"/>
        <end position="365"/>
    </location>
</feature>
<evidence type="ECO:0000313" key="2">
    <source>
        <dbReference type="EMBL" id="KAK4103264.1"/>
    </source>
</evidence>
<evidence type="ECO:0000256" key="1">
    <source>
        <dbReference type="SAM" id="MobiDB-lite"/>
    </source>
</evidence>
<comment type="caution">
    <text evidence="2">The sequence shown here is derived from an EMBL/GenBank/DDBJ whole genome shotgun (WGS) entry which is preliminary data.</text>
</comment>
<proteinExistence type="predicted"/>
<gene>
    <name evidence="2" type="ORF">N658DRAFT_522616</name>
</gene>
<keyword evidence="3" id="KW-1185">Reference proteome</keyword>
<dbReference type="EMBL" id="MU863629">
    <property type="protein sequence ID" value="KAK4103264.1"/>
    <property type="molecule type" value="Genomic_DNA"/>
</dbReference>
<feature type="region of interest" description="Disordered" evidence="1">
    <location>
        <begin position="257"/>
        <end position="276"/>
    </location>
</feature>
<feature type="region of interest" description="Disordered" evidence="1">
    <location>
        <begin position="296"/>
        <end position="329"/>
    </location>
</feature>
<protein>
    <submittedName>
        <fullName evidence="2">Uncharacterized protein</fullName>
    </submittedName>
</protein>
<dbReference type="AlphaFoldDB" id="A0AAN6Q6T4"/>
<evidence type="ECO:0000313" key="3">
    <source>
        <dbReference type="Proteomes" id="UP001305647"/>
    </source>
</evidence>